<reference evidence="5 6" key="1">
    <citation type="journal article" date="2018" name="Front. Microbiol.">
        <title>Prospects for Fungal Bioremediation of Acidic Radioactive Waste Sites: Characterization and Genome Sequence of Rhodotorula taiwanensis MD1149.</title>
        <authorList>
            <person name="Tkavc R."/>
            <person name="Matrosova V.Y."/>
            <person name="Grichenko O.E."/>
            <person name="Gostincar C."/>
            <person name="Volpe R.P."/>
            <person name="Klimenkova P."/>
            <person name="Gaidamakova E.K."/>
            <person name="Zhou C.E."/>
            <person name="Stewart B.J."/>
            <person name="Lyman M.G."/>
            <person name="Malfatti S.A."/>
            <person name="Rubinfeld B."/>
            <person name="Courtot M."/>
            <person name="Singh J."/>
            <person name="Dalgard C.L."/>
            <person name="Hamilton T."/>
            <person name="Frey K.G."/>
            <person name="Gunde-Cimerman N."/>
            <person name="Dugan L."/>
            <person name="Daly M.J."/>
        </authorList>
    </citation>
    <scope>NUCLEOTIDE SEQUENCE [LARGE SCALE GENOMIC DNA]</scope>
    <source>
        <strain evidence="5 6">MD1149</strain>
    </source>
</reference>
<keyword evidence="6" id="KW-1185">Reference proteome</keyword>
<feature type="compositionally biased region" description="Basic and acidic residues" evidence="3">
    <location>
        <begin position="378"/>
        <end position="388"/>
    </location>
</feature>
<dbReference type="GO" id="GO:0005524">
    <property type="term" value="F:ATP binding"/>
    <property type="evidence" value="ECO:0007669"/>
    <property type="project" value="UniProtKB-KW"/>
</dbReference>
<feature type="compositionally biased region" description="Basic and acidic residues" evidence="3">
    <location>
        <begin position="209"/>
        <end position="219"/>
    </location>
</feature>
<dbReference type="GO" id="GO:0004674">
    <property type="term" value="F:protein serine/threonine kinase activity"/>
    <property type="evidence" value="ECO:0007669"/>
    <property type="project" value="TreeGrafter"/>
</dbReference>
<dbReference type="Gene3D" id="3.30.200.20">
    <property type="entry name" value="Phosphorylase Kinase, domain 1"/>
    <property type="match status" value="1"/>
</dbReference>
<keyword evidence="2" id="KW-0067">ATP-binding</keyword>
<evidence type="ECO:0000313" key="5">
    <source>
        <dbReference type="EMBL" id="POY75369.1"/>
    </source>
</evidence>
<dbReference type="GO" id="GO:0005829">
    <property type="term" value="C:cytosol"/>
    <property type="evidence" value="ECO:0007669"/>
    <property type="project" value="TreeGrafter"/>
</dbReference>
<keyword evidence="1" id="KW-0547">Nucleotide-binding</keyword>
<feature type="compositionally biased region" description="Low complexity" evidence="3">
    <location>
        <begin position="347"/>
        <end position="377"/>
    </location>
</feature>
<dbReference type="Gene3D" id="1.10.510.10">
    <property type="entry name" value="Transferase(Phosphotransferase) domain 1"/>
    <property type="match status" value="1"/>
</dbReference>
<comment type="caution">
    <text evidence="5">The sequence shown here is derived from an EMBL/GenBank/DDBJ whole genome shotgun (WGS) entry which is preliminary data.</text>
</comment>
<feature type="compositionally biased region" description="Polar residues" evidence="3">
    <location>
        <begin position="82"/>
        <end position="98"/>
    </location>
</feature>
<dbReference type="Proteomes" id="UP000237144">
    <property type="component" value="Unassembled WGS sequence"/>
</dbReference>
<dbReference type="EMBL" id="PJQD01000017">
    <property type="protein sequence ID" value="POY75369.1"/>
    <property type="molecule type" value="Genomic_DNA"/>
</dbReference>
<protein>
    <recommendedName>
        <fullName evidence="4">Protein kinase domain-containing protein</fullName>
    </recommendedName>
</protein>
<feature type="compositionally biased region" description="Low complexity" evidence="3">
    <location>
        <begin position="284"/>
        <end position="306"/>
    </location>
</feature>
<feature type="compositionally biased region" description="Low complexity" evidence="3">
    <location>
        <begin position="60"/>
        <end position="71"/>
    </location>
</feature>
<sequence length="844" mass="91851">MEGAPLVRQHSRSSSQFASTFGPLSPLTATAPQLPSPDKEPRPERASAQERRRFGSDASLTTRPRSGTTTPSLPPTDPWTPAQSSFPSTSNSLAQFIQTKRRQASAPYFASARSQSLFSPGAGFSLGPGEAAPPADDDSQSRPVSRNRSRASSRRATATGGLTALRTHGLESFADIAQHDGGLVPTPTIEEWRQLGSDLNALAELRIKEEAGREEEQQQKPKPKWKRWPSLQDSWDDDDDDDSSGDQAEDFRLSLSLSTLGRNKRQLPHTPPSAEDEDDSPRPSYKSSFSYSSSGFGSTGGFVSHSNTRSLGQPSPDPDTMAFEKQPASDADKSPAERMLTHASRPSLSRGSLSTATGTLSTPSPPRSSSTESLSDLQHAHAAEEPGRAPKPHLPPDIYRVIAETATPDDFPSSAPTPFDGDPFASSAPAGTSVPPTPYYRAEDNVKLETTKTGGGAVDLDWTKPLGPVDPRTYSAVTGLRDIRSFVCEDEEAGKGAYGSVRRARERGPDGKPIGPELIIKYVIKQRILADCWKKHKILGPIPIEVHVLDHLRRVPYEPRPPLNYITRGGNPKRLKGKPVRRDSAPQLDLWHGGEDGGTVRTGHPSICPLLDYWEDSEFYFLVMPQATSAATSDPTPRRGQDLFDYVDAHPDGLPPADIHNILGQVADALWFLHEHSIVHRDIKDENVAMDPTGLVRLIDFGSAAYVKETRKFDTFSGTLDFAAPEVLKGARYGGKEQDIWALGVLGYVLVCGECPFWSPDEAMRGISPDTRAFAALQAKALAANDGQADSLKTIQAAVDLVMRCLEIEPQDRPTADMVCDHAFLVGSEDGWHGEHGWDCKREE</sequence>
<feature type="region of interest" description="Disordered" evidence="3">
    <location>
        <begin position="209"/>
        <end position="439"/>
    </location>
</feature>
<feature type="compositionally biased region" description="Acidic residues" evidence="3">
    <location>
        <begin position="234"/>
        <end position="248"/>
    </location>
</feature>
<dbReference type="PROSITE" id="PS50011">
    <property type="entry name" value="PROTEIN_KINASE_DOM"/>
    <property type="match status" value="1"/>
</dbReference>
<evidence type="ECO:0000256" key="3">
    <source>
        <dbReference type="SAM" id="MobiDB-lite"/>
    </source>
</evidence>
<dbReference type="OrthoDB" id="10252171at2759"/>
<evidence type="ECO:0000256" key="1">
    <source>
        <dbReference type="ARBA" id="ARBA00022741"/>
    </source>
</evidence>
<feature type="compositionally biased region" description="Basic and acidic residues" evidence="3">
    <location>
        <begin position="330"/>
        <end position="340"/>
    </location>
</feature>
<feature type="region of interest" description="Disordered" evidence="3">
    <location>
        <begin position="1"/>
        <end position="164"/>
    </location>
</feature>
<evidence type="ECO:0000259" key="4">
    <source>
        <dbReference type="PROSITE" id="PS50011"/>
    </source>
</evidence>
<evidence type="ECO:0000313" key="6">
    <source>
        <dbReference type="Proteomes" id="UP000237144"/>
    </source>
</evidence>
<dbReference type="InterPro" id="IPR000719">
    <property type="entry name" value="Prot_kinase_dom"/>
</dbReference>
<dbReference type="STRING" id="741276.A0A2S5BF22"/>
<dbReference type="PANTHER" id="PTHR24346">
    <property type="entry name" value="MAP/MICROTUBULE AFFINITY-REGULATING KINASE"/>
    <property type="match status" value="1"/>
</dbReference>
<proteinExistence type="predicted"/>
<feature type="domain" description="Protein kinase" evidence="4">
    <location>
        <begin position="487"/>
        <end position="825"/>
    </location>
</feature>
<dbReference type="GO" id="GO:0035556">
    <property type="term" value="P:intracellular signal transduction"/>
    <property type="evidence" value="ECO:0007669"/>
    <property type="project" value="TreeGrafter"/>
</dbReference>
<name>A0A2S5BF22_9BASI</name>
<evidence type="ECO:0000256" key="2">
    <source>
        <dbReference type="ARBA" id="ARBA00022840"/>
    </source>
</evidence>
<feature type="compositionally biased region" description="Low complexity" evidence="3">
    <location>
        <begin position="154"/>
        <end position="164"/>
    </location>
</feature>
<dbReference type="PANTHER" id="PTHR24346:SF51">
    <property type="entry name" value="PAS DOMAIN-CONTAINING SERINE_THREONINE-PROTEIN KINASE"/>
    <property type="match status" value="1"/>
</dbReference>
<accession>A0A2S5BF22</accession>
<dbReference type="AlphaFoldDB" id="A0A2S5BF22"/>
<dbReference type="Pfam" id="PF00069">
    <property type="entry name" value="Pkinase"/>
    <property type="match status" value="1"/>
</dbReference>
<dbReference type="GO" id="GO:0045719">
    <property type="term" value="P:negative regulation of glycogen biosynthetic process"/>
    <property type="evidence" value="ECO:0007669"/>
    <property type="project" value="TreeGrafter"/>
</dbReference>
<dbReference type="InterPro" id="IPR011009">
    <property type="entry name" value="Kinase-like_dom_sf"/>
</dbReference>
<organism evidence="5 6">
    <name type="scientific">Rhodotorula taiwanensis</name>
    <dbReference type="NCBI Taxonomy" id="741276"/>
    <lineage>
        <taxon>Eukaryota</taxon>
        <taxon>Fungi</taxon>
        <taxon>Dikarya</taxon>
        <taxon>Basidiomycota</taxon>
        <taxon>Pucciniomycotina</taxon>
        <taxon>Microbotryomycetes</taxon>
        <taxon>Sporidiobolales</taxon>
        <taxon>Sporidiobolaceae</taxon>
        <taxon>Rhodotorula</taxon>
    </lineage>
</organism>
<gene>
    <name evidence="5" type="ORF">BMF94_1599</name>
</gene>
<dbReference type="SMART" id="SM00220">
    <property type="entry name" value="S_TKc"/>
    <property type="match status" value="1"/>
</dbReference>
<dbReference type="SUPFAM" id="SSF56112">
    <property type="entry name" value="Protein kinase-like (PK-like)"/>
    <property type="match status" value="1"/>
</dbReference>
<dbReference type="GO" id="GO:0005634">
    <property type="term" value="C:nucleus"/>
    <property type="evidence" value="ECO:0007669"/>
    <property type="project" value="TreeGrafter"/>
</dbReference>
<feature type="compositionally biased region" description="Basic and acidic residues" evidence="3">
    <location>
        <begin position="37"/>
        <end position="55"/>
    </location>
</feature>